<organism evidence="1 2">
    <name type="scientific">Bacillus benzoevorans</name>
    <dbReference type="NCBI Taxonomy" id="1456"/>
    <lineage>
        <taxon>Bacteria</taxon>
        <taxon>Bacillati</taxon>
        <taxon>Bacillota</taxon>
        <taxon>Bacilli</taxon>
        <taxon>Bacillales</taxon>
        <taxon>Bacillaceae</taxon>
        <taxon>Bacillus</taxon>
    </lineage>
</organism>
<dbReference type="InterPro" id="IPR021210">
    <property type="entry name" value="Exosporium_BclB"/>
</dbReference>
<proteinExistence type="predicted"/>
<name>A0A7X0HQR1_9BACI</name>
<comment type="caution">
    <text evidence="1">The sequence shown here is derived from an EMBL/GenBank/DDBJ whole genome shotgun (WGS) entry which is preliminary data.</text>
</comment>
<reference evidence="1 2" key="1">
    <citation type="submission" date="2020-08" db="EMBL/GenBank/DDBJ databases">
        <title>Genomic Encyclopedia of Type Strains, Phase IV (KMG-IV): sequencing the most valuable type-strain genomes for metagenomic binning, comparative biology and taxonomic classification.</title>
        <authorList>
            <person name="Goeker M."/>
        </authorList>
    </citation>
    <scope>NUCLEOTIDE SEQUENCE [LARGE SCALE GENOMIC DNA]</scope>
    <source>
        <strain evidence="1 2">DSM 5391</strain>
    </source>
</reference>
<evidence type="ECO:0000313" key="2">
    <source>
        <dbReference type="Proteomes" id="UP000531594"/>
    </source>
</evidence>
<dbReference type="Proteomes" id="UP000531594">
    <property type="component" value="Unassembled WGS sequence"/>
</dbReference>
<dbReference type="RefSeq" id="WP_184525032.1">
    <property type="nucleotide sequence ID" value="NZ_JACHGK010000005.1"/>
</dbReference>
<dbReference type="NCBIfam" id="TIGR03721">
    <property type="entry name" value="exospore_TM"/>
    <property type="match status" value="1"/>
</dbReference>
<gene>
    <name evidence="1" type="ORF">HNR53_001825</name>
</gene>
<sequence>MPICEPCGIVQLGPLVSPNPRCVCPVFPGTGGGGIAGGGAIIPFSTGLTPAALTVIAGGLVGVSAAVGFGASLPIVTVAGLPINLAGLTNIAFTVPRSGIVNAISANFQTTVALDLLLATATVSATLYRAPAGSNIFTPVPGGTVVLQPSLTGVISVGTLLSGSTGLVAPVAAGDRLMMVFSVSEASGLPILEAVVGAASAGVNIV</sequence>
<dbReference type="EMBL" id="JACHGK010000005">
    <property type="protein sequence ID" value="MBB6445207.1"/>
    <property type="molecule type" value="Genomic_DNA"/>
</dbReference>
<protein>
    <submittedName>
        <fullName evidence="1">BclB C-terminal domain-containing protein</fullName>
    </submittedName>
</protein>
<keyword evidence="2" id="KW-1185">Reference proteome</keyword>
<evidence type="ECO:0000313" key="1">
    <source>
        <dbReference type="EMBL" id="MBB6445207.1"/>
    </source>
</evidence>
<dbReference type="AlphaFoldDB" id="A0A7X0HQR1"/>
<accession>A0A7X0HQR1</accession>